<protein>
    <submittedName>
        <fullName evidence="1">Uncharacterized protein</fullName>
    </submittedName>
</protein>
<organism evidence="1 2">
    <name type="scientific">Lindgomyces ingoldianus</name>
    <dbReference type="NCBI Taxonomy" id="673940"/>
    <lineage>
        <taxon>Eukaryota</taxon>
        <taxon>Fungi</taxon>
        <taxon>Dikarya</taxon>
        <taxon>Ascomycota</taxon>
        <taxon>Pezizomycotina</taxon>
        <taxon>Dothideomycetes</taxon>
        <taxon>Pleosporomycetidae</taxon>
        <taxon>Pleosporales</taxon>
        <taxon>Lindgomycetaceae</taxon>
        <taxon>Lindgomyces</taxon>
    </lineage>
</organism>
<dbReference type="EMBL" id="MU003492">
    <property type="protein sequence ID" value="KAF2477910.1"/>
    <property type="molecule type" value="Genomic_DNA"/>
</dbReference>
<gene>
    <name evidence="1" type="ORF">BDR25DRAFT_299659</name>
</gene>
<sequence length="74" mass="8363">MSCQKTLHKPRFRNAAQPRVQVTRVFSSSFSTAQLAPWSKLKLSDSKWSSIANLSLLSRLFGILVGMRYYIAAD</sequence>
<accession>A0ACB6RGQ1</accession>
<proteinExistence type="predicted"/>
<reference evidence="1" key="1">
    <citation type="journal article" date="2020" name="Stud. Mycol.">
        <title>101 Dothideomycetes genomes: a test case for predicting lifestyles and emergence of pathogens.</title>
        <authorList>
            <person name="Haridas S."/>
            <person name="Albert R."/>
            <person name="Binder M."/>
            <person name="Bloem J."/>
            <person name="Labutti K."/>
            <person name="Salamov A."/>
            <person name="Andreopoulos B."/>
            <person name="Baker S."/>
            <person name="Barry K."/>
            <person name="Bills G."/>
            <person name="Bluhm B."/>
            <person name="Cannon C."/>
            <person name="Castanera R."/>
            <person name="Culley D."/>
            <person name="Daum C."/>
            <person name="Ezra D."/>
            <person name="Gonzalez J."/>
            <person name="Henrissat B."/>
            <person name="Kuo A."/>
            <person name="Liang C."/>
            <person name="Lipzen A."/>
            <person name="Lutzoni F."/>
            <person name="Magnuson J."/>
            <person name="Mondo S."/>
            <person name="Nolan M."/>
            <person name="Ohm R."/>
            <person name="Pangilinan J."/>
            <person name="Park H.-J."/>
            <person name="Ramirez L."/>
            <person name="Alfaro M."/>
            <person name="Sun H."/>
            <person name="Tritt A."/>
            <person name="Yoshinaga Y."/>
            <person name="Zwiers L.-H."/>
            <person name="Turgeon B."/>
            <person name="Goodwin S."/>
            <person name="Spatafora J."/>
            <person name="Crous P."/>
            <person name="Grigoriev I."/>
        </authorList>
    </citation>
    <scope>NUCLEOTIDE SEQUENCE</scope>
    <source>
        <strain evidence="1">ATCC 200398</strain>
    </source>
</reference>
<evidence type="ECO:0000313" key="2">
    <source>
        <dbReference type="Proteomes" id="UP000799755"/>
    </source>
</evidence>
<comment type="caution">
    <text evidence="1">The sequence shown here is derived from an EMBL/GenBank/DDBJ whole genome shotgun (WGS) entry which is preliminary data.</text>
</comment>
<keyword evidence="2" id="KW-1185">Reference proteome</keyword>
<evidence type="ECO:0000313" key="1">
    <source>
        <dbReference type="EMBL" id="KAF2477910.1"/>
    </source>
</evidence>
<dbReference type="Proteomes" id="UP000799755">
    <property type="component" value="Unassembled WGS sequence"/>
</dbReference>
<name>A0ACB6RGQ1_9PLEO</name>